<sequence length="478" mass="49428">MVPNPFSWLLRAIGVALARAGLLSEQRARRTSELAWPRIVTGVARMSKSAADVAMVGVVLGSSAIAGVGYAGPFWGAAFSLGGGLAAGTIALVSQRFGAEAYGELGQAIRSSAALVVAVTVPVAVLFYLFPVELIGLLTDDPQAVTYGSDYLRVLSFGVPLAGLNLIGSRALIGADDAYTAMLLRAGGAVVNVGLNAVFIFALGMGVVGAALGTVVSNVVVVAAFAVGMTRGRLPVVGAFPLTVSPFGSYWNRAECRDIVEIGLPVVGRNSVWTAARFPLLAFVAMFGSPVAAAYVVTRRVFGIMNAPGWGFGLAASSLVGQELGKDDESTAESYGREIVRFSVATYVLAAALVAVFARDIVVLFVESPTEPSVPIAVDMVYAAAAAVIPQGVNAAAAGALDATGDTRWPFYGRVVGMFAGAIPLVYLGATTDLGLLGIYLSFFAESIVPGAVSYYRFTTGKWKAISRGYRPDAAADD</sequence>
<dbReference type="InterPro" id="IPR002528">
    <property type="entry name" value="MATE_fam"/>
</dbReference>
<keyword evidence="2" id="KW-0813">Transport</keyword>
<dbReference type="NCBIfam" id="TIGR00797">
    <property type="entry name" value="matE"/>
    <property type="match status" value="1"/>
</dbReference>
<dbReference type="GO" id="GO:0006811">
    <property type="term" value="P:monoatomic ion transport"/>
    <property type="evidence" value="ECO:0007669"/>
    <property type="project" value="UniProtKB-KW"/>
</dbReference>
<evidence type="ECO:0000256" key="7">
    <source>
        <dbReference type="ARBA" id="ARBA00023065"/>
    </source>
</evidence>
<evidence type="ECO:0000256" key="8">
    <source>
        <dbReference type="ARBA" id="ARBA00023136"/>
    </source>
</evidence>
<dbReference type="EMBL" id="JBHRWN010000002">
    <property type="protein sequence ID" value="MFC3478904.1"/>
    <property type="molecule type" value="Genomic_DNA"/>
</dbReference>
<evidence type="ECO:0000313" key="12">
    <source>
        <dbReference type="Proteomes" id="UP001595660"/>
    </source>
</evidence>
<accession>A0ABD5NIE2</accession>
<dbReference type="Pfam" id="PF01554">
    <property type="entry name" value="MatE"/>
    <property type="match status" value="2"/>
</dbReference>
<proteinExistence type="predicted"/>
<comment type="caution">
    <text evidence="11">The sequence shown here is derived from an EMBL/GenBank/DDBJ whole genome shotgun (WGS) entry which is preliminary data.</text>
</comment>
<feature type="transmembrane region" description="Helical" evidence="10">
    <location>
        <begin position="194"/>
        <end position="227"/>
    </location>
</feature>
<evidence type="ECO:0000256" key="4">
    <source>
        <dbReference type="ARBA" id="ARBA00022475"/>
    </source>
</evidence>
<dbReference type="PIRSF" id="PIRSF006603">
    <property type="entry name" value="DinF"/>
    <property type="match status" value="1"/>
</dbReference>
<evidence type="ECO:0000256" key="1">
    <source>
        <dbReference type="ARBA" id="ARBA00004651"/>
    </source>
</evidence>
<reference evidence="11 12" key="1">
    <citation type="journal article" date="2019" name="Int. J. Syst. Evol. Microbiol.">
        <title>The Global Catalogue of Microorganisms (GCM) 10K type strain sequencing project: providing services to taxonomists for standard genome sequencing and annotation.</title>
        <authorList>
            <consortium name="The Broad Institute Genomics Platform"/>
            <consortium name="The Broad Institute Genome Sequencing Center for Infectious Disease"/>
            <person name="Wu L."/>
            <person name="Ma J."/>
        </authorList>
    </citation>
    <scope>NUCLEOTIDE SEQUENCE [LARGE SCALE GENOMIC DNA]</scope>
    <source>
        <strain evidence="11 12">CGMCC 1.12562</strain>
    </source>
</reference>
<keyword evidence="4" id="KW-1003">Cell membrane</keyword>
<evidence type="ECO:0000256" key="6">
    <source>
        <dbReference type="ARBA" id="ARBA00022989"/>
    </source>
</evidence>
<keyword evidence="5 10" id="KW-0812">Transmembrane</keyword>
<dbReference type="AlphaFoldDB" id="A0ABD5NIE2"/>
<feature type="transmembrane region" description="Helical" evidence="10">
    <location>
        <begin position="411"/>
        <end position="430"/>
    </location>
</feature>
<dbReference type="CDD" id="cd13137">
    <property type="entry name" value="MATE_NorM_like"/>
    <property type="match status" value="1"/>
</dbReference>
<feature type="transmembrane region" description="Helical" evidence="10">
    <location>
        <begin position="436"/>
        <end position="458"/>
    </location>
</feature>
<evidence type="ECO:0000256" key="9">
    <source>
        <dbReference type="ARBA" id="ARBA00031636"/>
    </source>
</evidence>
<name>A0ABD5NIE2_9EURY</name>
<keyword evidence="3" id="KW-0050">Antiport</keyword>
<dbReference type="InterPro" id="IPR048279">
    <property type="entry name" value="MdtK-like"/>
</dbReference>
<dbReference type="RefSeq" id="WP_232569561.1">
    <property type="nucleotide sequence ID" value="NZ_CP089466.1"/>
</dbReference>
<dbReference type="GeneID" id="69118083"/>
<feature type="transmembrane region" description="Helical" evidence="10">
    <location>
        <begin position="344"/>
        <end position="366"/>
    </location>
</feature>
<dbReference type="PANTHER" id="PTHR43298">
    <property type="entry name" value="MULTIDRUG RESISTANCE PROTEIN NORM-RELATED"/>
    <property type="match status" value="1"/>
</dbReference>
<evidence type="ECO:0000256" key="10">
    <source>
        <dbReference type="SAM" id="Phobius"/>
    </source>
</evidence>
<keyword evidence="7" id="KW-0406">Ion transport</keyword>
<keyword evidence="8 10" id="KW-0472">Membrane</keyword>
<dbReference type="Proteomes" id="UP001595660">
    <property type="component" value="Unassembled WGS sequence"/>
</dbReference>
<dbReference type="GO" id="GO:0015297">
    <property type="term" value="F:antiporter activity"/>
    <property type="evidence" value="ECO:0007669"/>
    <property type="project" value="UniProtKB-KW"/>
</dbReference>
<dbReference type="PANTHER" id="PTHR43298:SF2">
    <property type="entry name" value="FMN_FAD EXPORTER YEEO-RELATED"/>
    <property type="match status" value="1"/>
</dbReference>
<feature type="transmembrane region" description="Helical" evidence="10">
    <location>
        <begin position="74"/>
        <end position="93"/>
    </location>
</feature>
<evidence type="ECO:0000256" key="2">
    <source>
        <dbReference type="ARBA" id="ARBA00022448"/>
    </source>
</evidence>
<protein>
    <recommendedName>
        <fullName evidence="9">Multidrug-efflux transporter</fullName>
    </recommendedName>
</protein>
<evidence type="ECO:0000313" key="11">
    <source>
        <dbReference type="EMBL" id="MFC3478904.1"/>
    </source>
</evidence>
<evidence type="ECO:0000256" key="5">
    <source>
        <dbReference type="ARBA" id="ARBA00022692"/>
    </source>
</evidence>
<gene>
    <name evidence="11" type="ORF">ACFOKC_14325</name>
</gene>
<organism evidence="11 12">
    <name type="scientific">Halobacterium litoreum</name>
    <dbReference type="NCBI Taxonomy" id="2039234"/>
    <lineage>
        <taxon>Archaea</taxon>
        <taxon>Methanobacteriati</taxon>
        <taxon>Methanobacteriota</taxon>
        <taxon>Stenosarchaea group</taxon>
        <taxon>Halobacteria</taxon>
        <taxon>Halobacteriales</taxon>
        <taxon>Halobacteriaceae</taxon>
        <taxon>Halobacterium</taxon>
    </lineage>
</organism>
<feature type="transmembrane region" description="Helical" evidence="10">
    <location>
        <begin position="381"/>
        <end position="399"/>
    </location>
</feature>
<dbReference type="GO" id="GO:0005886">
    <property type="term" value="C:plasma membrane"/>
    <property type="evidence" value="ECO:0007669"/>
    <property type="project" value="UniProtKB-SubCell"/>
</dbReference>
<evidence type="ECO:0000256" key="3">
    <source>
        <dbReference type="ARBA" id="ARBA00022449"/>
    </source>
</evidence>
<keyword evidence="12" id="KW-1185">Reference proteome</keyword>
<feature type="transmembrane region" description="Helical" evidence="10">
    <location>
        <begin position="113"/>
        <end position="131"/>
    </location>
</feature>
<dbReference type="InterPro" id="IPR050222">
    <property type="entry name" value="MATE_MdtK"/>
</dbReference>
<feature type="transmembrane region" description="Helical" evidence="10">
    <location>
        <begin position="278"/>
        <end position="297"/>
    </location>
</feature>
<feature type="transmembrane region" description="Helical" evidence="10">
    <location>
        <begin position="151"/>
        <end position="173"/>
    </location>
</feature>
<keyword evidence="6 10" id="KW-1133">Transmembrane helix</keyword>
<comment type="subcellular location">
    <subcellularLocation>
        <location evidence="1">Cell membrane</location>
        <topology evidence="1">Multi-pass membrane protein</topology>
    </subcellularLocation>
</comment>